<proteinExistence type="predicted"/>
<dbReference type="OrthoDB" id="4962633at2"/>
<sequence>MIPLLLAEEIFLLSHDDGTGKGSGTLSLDNGLAGALLLDLASEELVVSVGKTLVAVAGTASHPLLASAHAELLHSDKPRTAQHWVNRLPTALKPLASQVGQSLAQQGVLTEQHAKVLGLFRTTRWPEVDPTPERDLRDRLRDVLVQNEEPDPRTALLISLLTPLGLVRGLTDTEHRKHAGARAKSIAQSGATATTTSAAVADSVQAAQAAIMVAMIIPVIIPITS</sequence>
<name>A0A2V5L0S9_9MICC</name>
<dbReference type="InterPro" id="IPR038261">
    <property type="entry name" value="GPP34-like_sf"/>
</dbReference>
<accession>A0A2V5L0S9</accession>
<keyword evidence="6" id="KW-1185">Reference proteome</keyword>
<dbReference type="GO" id="GO:0005737">
    <property type="term" value="C:cytoplasm"/>
    <property type="evidence" value="ECO:0007669"/>
    <property type="project" value="UniProtKB-ARBA"/>
</dbReference>
<evidence type="ECO:0000313" key="6">
    <source>
        <dbReference type="Proteomes" id="UP000247832"/>
    </source>
</evidence>
<keyword evidence="3" id="KW-0446">Lipid-binding</keyword>
<gene>
    <name evidence="5" type="ORF">CVV68_21440</name>
</gene>
<evidence type="ECO:0000313" key="5">
    <source>
        <dbReference type="EMBL" id="PYI64608.1"/>
    </source>
</evidence>
<comment type="subcellular location">
    <subcellularLocation>
        <location evidence="1">Golgi apparatus membrane</location>
        <topology evidence="1">Peripheral membrane protein</topology>
        <orientation evidence="1">Cytoplasmic side</orientation>
    </subcellularLocation>
</comment>
<protein>
    <recommendedName>
        <fullName evidence="7">GPP34 family phosphoprotein</fullName>
    </recommendedName>
</protein>
<dbReference type="Proteomes" id="UP000247832">
    <property type="component" value="Unassembled WGS sequence"/>
</dbReference>
<evidence type="ECO:0000256" key="1">
    <source>
        <dbReference type="ARBA" id="ARBA00004255"/>
    </source>
</evidence>
<dbReference type="Pfam" id="PF05719">
    <property type="entry name" value="GPP34"/>
    <property type="match status" value="1"/>
</dbReference>
<evidence type="ECO:0000256" key="4">
    <source>
        <dbReference type="ARBA" id="ARBA00023136"/>
    </source>
</evidence>
<evidence type="ECO:0008006" key="7">
    <source>
        <dbReference type="Google" id="ProtNLM"/>
    </source>
</evidence>
<dbReference type="InterPro" id="IPR008628">
    <property type="entry name" value="GPP34-like"/>
</dbReference>
<organism evidence="5 6">
    <name type="scientific">Arthrobacter livingstonensis</name>
    <dbReference type="NCBI Taxonomy" id="670078"/>
    <lineage>
        <taxon>Bacteria</taxon>
        <taxon>Bacillati</taxon>
        <taxon>Actinomycetota</taxon>
        <taxon>Actinomycetes</taxon>
        <taxon>Micrococcales</taxon>
        <taxon>Micrococcaceae</taxon>
        <taxon>Arthrobacter</taxon>
    </lineage>
</organism>
<dbReference type="EMBL" id="QJVD01000045">
    <property type="protein sequence ID" value="PYI64608.1"/>
    <property type="molecule type" value="Genomic_DNA"/>
</dbReference>
<reference evidence="5 6" key="1">
    <citation type="submission" date="2018-05" db="EMBL/GenBank/DDBJ databases">
        <title>Genetic diversity of glacier-inhabiting Cryobacterium bacteria in China and description of Cryobacterium mengkeensis sp. nov. and Arthrobacter glacialis sp. nov.</title>
        <authorList>
            <person name="Liu Q."/>
            <person name="Xin Y.-H."/>
        </authorList>
    </citation>
    <scope>NUCLEOTIDE SEQUENCE [LARGE SCALE GENOMIC DNA]</scope>
    <source>
        <strain evidence="5 6">LI2</strain>
    </source>
</reference>
<dbReference type="Gene3D" id="1.10.3630.10">
    <property type="entry name" value="yeast vps74-n-term truncation variant domain like"/>
    <property type="match status" value="1"/>
</dbReference>
<comment type="caution">
    <text evidence="5">The sequence shown here is derived from an EMBL/GenBank/DDBJ whole genome shotgun (WGS) entry which is preliminary data.</text>
</comment>
<dbReference type="GO" id="GO:0012505">
    <property type="term" value="C:endomembrane system"/>
    <property type="evidence" value="ECO:0007669"/>
    <property type="project" value="UniProtKB-ARBA"/>
</dbReference>
<dbReference type="AlphaFoldDB" id="A0A2V5L0S9"/>
<evidence type="ECO:0000256" key="3">
    <source>
        <dbReference type="ARBA" id="ARBA00023121"/>
    </source>
</evidence>
<dbReference type="RefSeq" id="WP_110503028.1">
    <property type="nucleotide sequence ID" value="NZ_QJVD01000045.1"/>
</dbReference>
<keyword evidence="4" id="KW-0472">Membrane</keyword>
<dbReference type="GO" id="GO:0070273">
    <property type="term" value="F:phosphatidylinositol-4-phosphate binding"/>
    <property type="evidence" value="ECO:0007669"/>
    <property type="project" value="InterPro"/>
</dbReference>
<evidence type="ECO:0000256" key="2">
    <source>
        <dbReference type="ARBA" id="ARBA00023034"/>
    </source>
</evidence>
<keyword evidence="2" id="KW-0333">Golgi apparatus</keyword>